<dbReference type="GO" id="GO:0060091">
    <property type="term" value="C:kinocilium"/>
    <property type="evidence" value="ECO:0007669"/>
    <property type="project" value="UniProtKB-SubCell"/>
</dbReference>
<evidence type="ECO:0000313" key="15">
    <source>
        <dbReference type="EMBL" id="JAB14827.1"/>
    </source>
</evidence>
<dbReference type="InterPro" id="IPR033036">
    <property type="entry name" value="DCDC2_DCX_dom2"/>
</dbReference>
<evidence type="ECO:0000256" key="2">
    <source>
        <dbReference type="ARBA" id="ARBA00022490"/>
    </source>
</evidence>
<keyword evidence="3" id="KW-0597">Phosphoprotein</keyword>
<feature type="region of interest" description="Disordered" evidence="13">
    <location>
        <begin position="232"/>
        <end position="476"/>
    </location>
</feature>
<dbReference type="SUPFAM" id="SSF89837">
    <property type="entry name" value="Doublecortin (DC)"/>
    <property type="match status" value="2"/>
</dbReference>
<evidence type="ECO:0000256" key="13">
    <source>
        <dbReference type="SAM" id="MobiDB-lite"/>
    </source>
</evidence>
<evidence type="ECO:0000256" key="10">
    <source>
        <dbReference type="ARBA" id="ARBA00057353"/>
    </source>
</evidence>
<protein>
    <recommendedName>
        <fullName evidence="12">Doublecortin domain-containing protein 2</fullName>
    </recommendedName>
</protein>
<keyword evidence="2" id="KW-0963">Cytoplasm</keyword>
<evidence type="ECO:0000256" key="6">
    <source>
        <dbReference type="ARBA" id="ARBA00022902"/>
    </source>
</evidence>
<evidence type="ECO:0000256" key="3">
    <source>
        <dbReference type="ARBA" id="ARBA00022553"/>
    </source>
</evidence>
<evidence type="ECO:0000256" key="12">
    <source>
        <dbReference type="ARBA" id="ARBA00072980"/>
    </source>
</evidence>
<dbReference type="GO" id="GO:0005815">
    <property type="term" value="C:microtubule organizing center"/>
    <property type="evidence" value="ECO:0007669"/>
    <property type="project" value="TreeGrafter"/>
</dbReference>
<comment type="subunit">
    <text evidence="11">Interacts with DVL1, DVL2 and DVL3.</text>
</comment>
<evidence type="ECO:0000256" key="7">
    <source>
        <dbReference type="ARBA" id="ARBA00023212"/>
    </source>
</evidence>
<dbReference type="CDD" id="cd17152">
    <property type="entry name" value="DCX2_DCDC2"/>
    <property type="match status" value="1"/>
</dbReference>
<keyword evidence="5" id="KW-0970">Cilium biogenesis/degradation</keyword>
<dbReference type="GO" id="GO:0060271">
    <property type="term" value="P:cilium assembly"/>
    <property type="evidence" value="ECO:0007669"/>
    <property type="project" value="TreeGrafter"/>
</dbReference>
<dbReference type="GO" id="GO:0035556">
    <property type="term" value="P:intracellular signal transduction"/>
    <property type="evidence" value="ECO:0007669"/>
    <property type="project" value="InterPro"/>
</dbReference>
<dbReference type="GO" id="GO:0005874">
    <property type="term" value="C:microtubule"/>
    <property type="evidence" value="ECO:0007669"/>
    <property type="project" value="TreeGrafter"/>
</dbReference>
<dbReference type="GO" id="GO:0005930">
    <property type="term" value="C:axoneme"/>
    <property type="evidence" value="ECO:0007669"/>
    <property type="project" value="UniProtKB-SubCell"/>
</dbReference>
<comment type="function">
    <text evidence="10">Protein that plays a role in the inhibition of canonical Wnt signaling pathway. May be involved in neuronal migration during development of the cerebral neocortex. Involved in the control of ciliogenesis and ciliary length.</text>
</comment>
<feature type="domain" description="Doublecortin" evidence="14">
    <location>
        <begin position="17"/>
        <end position="100"/>
    </location>
</feature>
<dbReference type="GO" id="GO:0048813">
    <property type="term" value="P:dendrite morphogenesis"/>
    <property type="evidence" value="ECO:0007669"/>
    <property type="project" value="TreeGrafter"/>
</dbReference>
<dbReference type="Pfam" id="PF03607">
    <property type="entry name" value="DCX"/>
    <property type="match status" value="2"/>
</dbReference>
<feature type="compositionally biased region" description="Basic and acidic residues" evidence="13">
    <location>
        <begin position="466"/>
        <end position="476"/>
    </location>
</feature>
<organism evidence="15">
    <name type="scientific">Callithrix jacchus</name>
    <name type="common">White-tufted-ear marmoset</name>
    <name type="synonym">Simia Jacchus</name>
    <dbReference type="NCBI Taxonomy" id="9483"/>
    <lineage>
        <taxon>Eukaryota</taxon>
        <taxon>Metazoa</taxon>
        <taxon>Chordata</taxon>
        <taxon>Craniata</taxon>
        <taxon>Vertebrata</taxon>
        <taxon>Euteleostomi</taxon>
        <taxon>Mammalia</taxon>
        <taxon>Eutheria</taxon>
        <taxon>Euarchontoglires</taxon>
        <taxon>Primates</taxon>
        <taxon>Haplorrhini</taxon>
        <taxon>Platyrrhini</taxon>
        <taxon>Cebidae</taxon>
        <taxon>Callitrichinae</taxon>
        <taxon>Callithrix</taxon>
        <taxon>Callithrix</taxon>
    </lineage>
</organism>
<evidence type="ECO:0000256" key="9">
    <source>
        <dbReference type="ARBA" id="ARBA00037822"/>
    </source>
</evidence>
<evidence type="ECO:0000256" key="8">
    <source>
        <dbReference type="ARBA" id="ARBA00023273"/>
    </source>
</evidence>
<feature type="domain" description="Doublecortin" evidence="14">
    <location>
        <begin position="139"/>
        <end position="221"/>
    </location>
</feature>
<feature type="compositionally biased region" description="Polar residues" evidence="13">
    <location>
        <begin position="296"/>
        <end position="306"/>
    </location>
</feature>
<keyword evidence="8" id="KW-0966">Cell projection</keyword>
<dbReference type="InterPro" id="IPR003533">
    <property type="entry name" value="Doublecortin_dom"/>
</dbReference>
<sequence>MSGSSARSSHLSQPVVKSVLVYRNGDPYFAGRRVVIHEKKVSSFDVFLKEVTGGVQAPFGAVRNIYTPRTGHRVRKLDQIQSGGNYVAGGQEAFKKLNYLDIGEIKKRPMEVVNTEVKPVIHSRINVSARFRKPLQEPCTIFLIANGDLINPAARLLIPRKALNQWDHVLQMVTEKITLRSGAVHRLYTLEGKPVESGAELENGQFYVAVGRDKFKKLPYSELLFDKSTMRRPYGQKASSLPPIVGTRKSKGSGNDRQSKSAIGSGDNSSPRPLKSKGKKEDVNSEKLTKVKQNAKLKNSQETIPNSDEGIFKAGAGRSETRGAAEVQEDEDTQVEVPVDQRPAEIVDEEEDGEKANKDAEQNEDFSGMNGDLEEEGGGEAADAPQQVEEILDHGEERAGPARVSGVTDEENGEELDQVNDELQLAPDEERTSQGDGSGQDEADLDPQRLPRPEVKITSPQENENNEQHKDYAAVA</sequence>
<evidence type="ECO:0000256" key="11">
    <source>
        <dbReference type="ARBA" id="ARBA00066265"/>
    </source>
</evidence>
<dbReference type="SMART" id="SM00537">
    <property type="entry name" value="DCX"/>
    <property type="match status" value="2"/>
</dbReference>
<evidence type="ECO:0000256" key="1">
    <source>
        <dbReference type="ARBA" id="ARBA00004430"/>
    </source>
</evidence>
<gene>
    <name evidence="15" type="primary">DCDC2</name>
</gene>
<dbReference type="CDD" id="cd17149">
    <property type="entry name" value="DCX1_DCDC2"/>
    <property type="match status" value="1"/>
</dbReference>
<proteinExistence type="evidence at transcript level"/>
<dbReference type="GO" id="GO:0001764">
    <property type="term" value="P:neuron migration"/>
    <property type="evidence" value="ECO:0007669"/>
    <property type="project" value="TreeGrafter"/>
</dbReference>
<reference evidence="15" key="1">
    <citation type="journal article" date="2014" name="Gigascience">
        <title>De novo assembly of the common marmoset transcriptome from NextGen mRNA sequences.</title>
        <authorList>
            <person name="Maudhoo M.D."/>
            <person name="Ren D."/>
            <person name="Gradnigo J.S."/>
            <person name="Gibbs R.M."/>
            <person name="Lubker A.C."/>
            <person name="Moriyama E.N."/>
            <person name="French J.A."/>
            <person name="Norgren R.B.Jr."/>
        </authorList>
    </citation>
    <scope>NUCLEOTIDE SEQUENCE</scope>
    <source>
        <tissue evidence="15">Hippocampus</tissue>
    </source>
</reference>
<feature type="compositionally biased region" description="Basic and acidic residues" evidence="13">
    <location>
        <begin position="391"/>
        <end position="400"/>
    </location>
</feature>
<comment type="subcellular location">
    <subcellularLocation>
        <location evidence="9">Cell projection</location>
        <location evidence="9">Kinocilium</location>
    </subcellularLocation>
    <subcellularLocation>
        <location evidence="1">Cytoplasm</location>
        <location evidence="1">Cytoskeleton</location>
        <location evidence="1">Cilium axoneme</location>
    </subcellularLocation>
</comment>
<dbReference type="EMBL" id="GAMS01008309">
    <property type="protein sequence ID" value="JAB14827.1"/>
    <property type="molecule type" value="mRNA"/>
</dbReference>
<evidence type="ECO:0000259" key="14">
    <source>
        <dbReference type="PROSITE" id="PS50309"/>
    </source>
</evidence>
<evidence type="ECO:0000256" key="5">
    <source>
        <dbReference type="ARBA" id="ARBA00022794"/>
    </source>
</evidence>
<feature type="compositionally biased region" description="Basic and acidic residues" evidence="13">
    <location>
        <begin position="446"/>
        <end position="455"/>
    </location>
</feature>
<dbReference type="InterPro" id="IPR036572">
    <property type="entry name" value="Doublecortin_dom_sf"/>
</dbReference>
<keyword evidence="4" id="KW-0677">Repeat</keyword>
<accession>U3C7H9</accession>
<name>U3C7H9_CALJA</name>
<dbReference type="AlphaFoldDB" id="U3C7H9"/>
<dbReference type="Gene3D" id="3.10.20.230">
    <property type="entry name" value="Doublecortin domain"/>
    <property type="match status" value="2"/>
</dbReference>
<dbReference type="FunFam" id="3.10.20.230:FF:000005">
    <property type="entry name" value="Doublecortin domain containing 2"/>
    <property type="match status" value="1"/>
</dbReference>
<feature type="compositionally biased region" description="Acidic residues" evidence="13">
    <location>
        <begin position="408"/>
        <end position="420"/>
    </location>
</feature>
<keyword evidence="6" id="KW-0524">Neurogenesis</keyword>
<dbReference type="PANTHER" id="PTHR23004:SF5">
    <property type="entry name" value="DOUBLECORTIN DOMAIN-CONTAINING PROTEIN 2"/>
    <property type="match status" value="1"/>
</dbReference>
<feature type="compositionally biased region" description="Polar residues" evidence="13">
    <location>
        <begin position="252"/>
        <end position="271"/>
    </location>
</feature>
<dbReference type="PANTHER" id="PTHR23004">
    <property type="entry name" value="DOUBLECORTIN DOMAIN CONTAINING 2"/>
    <property type="match status" value="1"/>
</dbReference>
<dbReference type="FunFam" id="3.10.20.230:FF:000004">
    <property type="entry name" value="Doublecortin domain containing 2"/>
    <property type="match status" value="1"/>
</dbReference>
<evidence type="ECO:0000256" key="4">
    <source>
        <dbReference type="ARBA" id="ARBA00022737"/>
    </source>
</evidence>
<dbReference type="GO" id="GO:1902017">
    <property type="term" value="P:regulation of cilium assembly"/>
    <property type="evidence" value="ECO:0007669"/>
    <property type="project" value="TreeGrafter"/>
</dbReference>
<keyword evidence="7" id="KW-0206">Cytoskeleton</keyword>
<feature type="compositionally biased region" description="Basic and acidic residues" evidence="13">
    <location>
        <begin position="279"/>
        <end position="289"/>
    </location>
</feature>
<dbReference type="PROSITE" id="PS50309">
    <property type="entry name" value="DC"/>
    <property type="match status" value="2"/>
</dbReference>